<reference evidence="2 3" key="1">
    <citation type="journal article" date="2007" name="Nature">
        <title>Evolution of genes and genomes on the Drosophila phylogeny.</title>
        <authorList>
            <consortium name="Drosophila 12 Genomes Consortium"/>
            <person name="Clark A.G."/>
            <person name="Eisen M.B."/>
            <person name="Smith D.R."/>
            <person name="Bergman C.M."/>
            <person name="Oliver B."/>
            <person name="Markow T.A."/>
            <person name="Kaufman T.C."/>
            <person name="Kellis M."/>
            <person name="Gelbart W."/>
            <person name="Iyer V.N."/>
            <person name="Pollard D.A."/>
            <person name="Sackton T.B."/>
            <person name="Larracuente A.M."/>
            <person name="Singh N.D."/>
            <person name="Abad J.P."/>
            <person name="Abt D.N."/>
            <person name="Adryan B."/>
            <person name="Aguade M."/>
            <person name="Akashi H."/>
            <person name="Anderson W.W."/>
            <person name="Aquadro C.F."/>
            <person name="Ardell D.H."/>
            <person name="Arguello R."/>
            <person name="Artieri C.G."/>
            <person name="Barbash D.A."/>
            <person name="Barker D."/>
            <person name="Barsanti P."/>
            <person name="Batterham P."/>
            <person name="Batzoglou S."/>
            <person name="Begun D."/>
            <person name="Bhutkar A."/>
            <person name="Blanco E."/>
            <person name="Bosak S.A."/>
            <person name="Bradley R.K."/>
            <person name="Brand A.D."/>
            <person name="Brent M.R."/>
            <person name="Brooks A.N."/>
            <person name="Brown R.H."/>
            <person name="Butlin R.K."/>
            <person name="Caggese C."/>
            <person name="Calvi B.R."/>
            <person name="Bernardo de Carvalho A."/>
            <person name="Caspi A."/>
            <person name="Castrezana S."/>
            <person name="Celniker S.E."/>
            <person name="Chang J.L."/>
            <person name="Chapple C."/>
            <person name="Chatterji S."/>
            <person name="Chinwalla A."/>
            <person name="Civetta A."/>
            <person name="Clifton S.W."/>
            <person name="Comeron J.M."/>
            <person name="Costello J.C."/>
            <person name="Coyne J.A."/>
            <person name="Daub J."/>
            <person name="David R.G."/>
            <person name="Delcher A.L."/>
            <person name="Delehaunty K."/>
            <person name="Do C.B."/>
            <person name="Ebling H."/>
            <person name="Edwards K."/>
            <person name="Eickbush T."/>
            <person name="Evans J.D."/>
            <person name="Filipski A."/>
            <person name="Findeiss S."/>
            <person name="Freyhult E."/>
            <person name="Fulton L."/>
            <person name="Fulton R."/>
            <person name="Garcia A.C."/>
            <person name="Gardiner A."/>
            <person name="Garfield D.A."/>
            <person name="Garvin B.E."/>
            <person name="Gibson G."/>
            <person name="Gilbert D."/>
            <person name="Gnerre S."/>
            <person name="Godfrey J."/>
            <person name="Good R."/>
            <person name="Gotea V."/>
            <person name="Gravely B."/>
            <person name="Greenberg A.J."/>
            <person name="Griffiths-Jones S."/>
            <person name="Gross S."/>
            <person name="Guigo R."/>
            <person name="Gustafson E.A."/>
            <person name="Haerty W."/>
            <person name="Hahn M.W."/>
            <person name="Halligan D.L."/>
            <person name="Halpern A.L."/>
            <person name="Halter G.M."/>
            <person name="Han M.V."/>
            <person name="Heger A."/>
            <person name="Hillier L."/>
            <person name="Hinrichs A.S."/>
            <person name="Holmes I."/>
            <person name="Hoskins R.A."/>
            <person name="Hubisz M.J."/>
            <person name="Hultmark D."/>
            <person name="Huntley M.A."/>
            <person name="Jaffe D.B."/>
            <person name="Jagadeeshan S."/>
            <person name="Jeck W.R."/>
            <person name="Johnson J."/>
            <person name="Jones C.D."/>
            <person name="Jordan W.C."/>
            <person name="Karpen G.H."/>
            <person name="Kataoka E."/>
            <person name="Keightley P.D."/>
            <person name="Kheradpour P."/>
            <person name="Kirkness E.F."/>
            <person name="Koerich L.B."/>
            <person name="Kristiansen K."/>
            <person name="Kudrna D."/>
            <person name="Kulathinal R.J."/>
            <person name="Kumar S."/>
            <person name="Kwok R."/>
            <person name="Lander E."/>
            <person name="Langley C.H."/>
            <person name="Lapoint R."/>
            <person name="Lazzaro B.P."/>
            <person name="Lee S.J."/>
            <person name="Levesque L."/>
            <person name="Li R."/>
            <person name="Lin C.F."/>
            <person name="Lin M.F."/>
            <person name="Lindblad-Toh K."/>
            <person name="Llopart A."/>
            <person name="Long M."/>
            <person name="Low L."/>
            <person name="Lozovsky E."/>
            <person name="Lu J."/>
            <person name="Luo M."/>
            <person name="Machado C.A."/>
            <person name="Makalowski W."/>
            <person name="Marzo M."/>
            <person name="Matsuda M."/>
            <person name="Matzkin L."/>
            <person name="McAllister B."/>
            <person name="McBride C.S."/>
            <person name="McKernan B."/>
            <person name="McKernan K."/>
            <person name="Mendez-Lago M."/>
            <person name="Minx P."/>
            <person name="Mollenhauer M.U."/>
            <person name="Montooth K."/>
            <person name="Mount S.M."/>
            <person name="Mu X."/>
            <person name="Myers E."/>
            <person name="Negre B."/>
            <person name="Newfeld S."/>
            <person name="Nielsen R."/>
            <person name="Noor M.A."/>
            <person name="O'Grady P."/>
            <person name="Pachter L."/>
            <person name="Papaceit M."/>
            <person name="Parisi M.J."/>
            <person name="Parisi M."/>
            <person name="Parts L."/>
            <person name="Pedersen J.S."/>
            <person name="Pesole G."/>
            <person name="Phillippy A.M."/>
            <person name="Ponting C.P."/>
            <person name="Pop M."/>
            <person name="Porcelli D."/>
            <person name="Powell J.R."/>
            <person name="Prohaska S."/>
            <person name="Pruitt K."/>
            <person name="Puig M."/>
            <person name="Quesneville H."/>
            <person name="Ram K.R."/>
            <person name="Rand D."/>
            <person name="Rasmussen M.D."/>
            <person name="Reed L.K."/>
            <person name="Reenan R."/>
            <person name="Reily A."/>
            <person name="Remington K.A."/>
            <person name="Rieger T.T."/>
            <person name="Ritchie M.G."/>
            <person name="Robin C."/>
            <person name="Rogers Y.H."/>
            <person name="Rohde C."/>
            <person name="Rozas J."/>
            <person name="Rubenfield M.J."/>
            <person name="Ruiz A."/>
            <person name="Russo S."/>
            <person name="Salzberg S.L."/>
            <person name="Sanchez-Gracia A."/>
            <person name="Saranga D.J."/>
            <person name="Sato H."/>
            <person name="Schaeffer S.W."/>
            <person name="Schatz M.C."/>
            <person name="Schlenke T."/>
            <person name="Schwartz R."/>
            <person name="Segarra C."/>
            <person name="Singh R.S."/>
            <person name="Sirot L."/>
            <person name="Sirota M."/>
            <person name="Sisneros N.B."/>
            <person name="Smith C.D."/>
            <person name="Smith T.F."/>
            <person name="Spieth J."/>
            <person name="Stage D.E."/>
            <person name="Stark A."/>
            <person name="Stephan W."/>
            <person name="Strausberg R.L."/>
            <person name="Strempel S."/>
            <person name="Sturgill D."/>
            <person name="Sutton G."/>
            <person name="Sutton G.G."/>
            <person name="Tao W."/>
            <person name="Teichmann S."/>
            <person name="Tobari Y.N."/>
            <person name="Tomimura Y."/>
            <person name="Tsolas J.M."/>
            <person name="Valente V.L."/>
            <person name="Venter E."/>
            <person name="Venter J.C."/>
            <person name="Vicario S."/>
            <person name="Vieira F.G."/>
            <person name="Vilella A.J."/>
            <person name="Villasante A."/>
            <person name="Walenz B."/>
            <person name="Wang J."/>
            <person name="Wasserman M."/>
            <person name="Watts T."/>
            <person name="Wilson D."/>
            <person name="Wilson R.K."/>
            <person name="Wing R.A."/>
            <person name="Wolfner M.F."/>
            <person name="Wong A."/>
            <person name="Wong G.K."/>
            <person name="Wu C.I."/>
            <person name="Wu G."/>
            <person name="Yamamoto D."/>
            <person name="Yang H.P."/>
            <person name="Yang S.P."/>
            <person name="Yorke J.A."/>
            <person name="Yoshida K."/>
            <person name="Zdobnov E."/>
            <person name="Zhang P."/>
            <person name="Zhang Y."/>
            <person name="Zimin A.V."/>
            <person name="Baldwin J."/>
            <person name="Abdouelleil A."/>
            <person name="Abdulkadir J."/>
            <person name="Abebe A."/>
            <person name="Abera B."/>
            <person name="Abreu J."/>
            <person name="Acer S.C."/>
            <person name="Aftuck L."/>
            <person name="Alexander A."/>
            <person name="An P."/>
            <person name="Anderson E."/>
            <person name="Anderson S."/>
            <person name="Arachi H."/>
            <person name="Azer M."/>
            <person name="Bachantsang P."/>
            <person name="Barry A."/>
            <person name="Bayul T."/>
            <person name="Berlin A."/>
            <person name="Bessette D."/>
            <person name="Bloom T."/>
            <person name="Blye J."/>
            <person name="Boguslavskiy L."/>
            <person name="Bonnet C."/>
            <person name="Boukhgalter B."/>
            <person name="Bourzgui I."/>
            <person name="Brown A."/>
            <person name="Cahill P."/>
            <person name="Channer S."/>
            <person name="Cheshatsang Y."/>
            <person name="Chuda L."/>
            <person name="Citroen M."/>
            <person name="Collymore A."/>
            <person name="Cooke P."/>
            <person name="Costello M."/>
            <person name="D'Aco K."/>
            <person name="Daza R."/>
            <person name="De Haan G."/>
            <person name="DeGray S."/>
            <person name="DeMaso C."/>
            <person name="Dhargay N."/>
            <person name="Dooley K."/>
            <person name="Dooley E."/>
            <person name="Doricent M."/>
            <person name="Dorje P."/>
            <person name="Dorjee K."/>
            <person name="Dupes A."/>
            <person name="Elong R."/>
            <person name="Falk J."/>
            <person name="Farina A."/>
            <person name="Faro S."/>
            <person name="Ferguson D."/>
            <person name="Fisher S."/>
            <person name="Foley C.D."/>
            <person name="Franke A."/>
            <person name="Friedrich D."/>
            <person name="Gadbois L."/>
            <person name="Gearin G."/>
            <person name="Gearin C.R."/>
            <person name="Giannoukos G."/>
            <person name="Goode T."/>
            <person name="Graham J."/>
            <person name="Grandbois E."/>
            <person name="Grewal S."/>
            <person name="Gyaltsen K."/>
            <person name="Hafez N."/>
            <person name="Hagos B."/>
            <person name="Hall J."/>
            <person name="Henson C."/>
            <person name="Hollinger A."/>
            <person name="Honan T."/>
            <person name="Huard M.D."/>
            <person name="Hughes L."/>
            <person name="Hurhula B."/>
            <person name="Husby M.E."/>
            <person name="Kamat A."/>
            <person name="Kanga B."/>
            <person name="Kashin S."/>
            <person name="Khazanovich D."/>
            <person name="Kisner P."/>
            <person name="Lance K."/>
            <person name="Lara M."/>
            <person name="Lee W."/>
            <person name="Lennon N."/>
            <person name="Letendre F."/>
            <person name="LeVine R."/>
            <person name="Lipovsky A."/>
            <person name="Liu X."/>
            <person name="Liu J."/>
            <person name="Liu S."/>
            <person name="Lokyitsang T."/>
            <person name="Lokyitsang Y."/>
            <person name="Lubonja R."/>
            <person name="Lui A."/>
            <person name="MacDonald P."/>
            <person name="Magnisalis V."/>
            <person name="Maru K."/>
            <person name="Matthews C."/>
            <person name="McCusker W."/>
            <person name="McDonough S."/>
            <person name="Mehta T."/>
            <person name="Meldrim J."/>
            <person name="Meneus L."/>
            <person name="Mihai O."/>
            <person name="Mihalev A."/>
            <person name="Mihova T."/>
            <person name="Mittelman R."/>
            <person name="Mlenga V."/>
            <person name="Montmayeur A."/>
            <person name="Mulrain L."/>
            <person name="Navidi A."/>
            <person name="Naylor J."/>
            <person name="Negash T."/>
            <person name="Nguyen T."/>
            <person name="Nguyen N."/>
            <person name="Nicol R."/>
            <person name="Norbu C."/>
            <person name="Norbu N."/>
            <person name="Novod N."/>
            <person name="O'Neill B."/>
            <person name="Osman S."/>
            <person name="Markiewicz E."/>
            <person name="Oyono O.L."/>
            <person name="Patti C."/>
            <person name="Phunkhang P."/>
            <person name="Pierre F."/>
            <person name="Priest M."/>
            <person name="Raghuraman S."/>
            <person name="Rege F."/>
            <person name="Reyes R."/>
            <person name="Rise C."/>
            <person name="Rogov P."/>
            <person name="Ross K."/>
            <person name="Ryan E."/>
            <person name="Settipalli S."/>
            <person name="Shea T."/>
            <person name="Sherpa N."/>
            <person name="Shi L."/>
            <person name="Shih D."/>
            <person name="Sparrow T."/>
            <person name="Spaulding J."/>
            <person name="Stalker J."/>
            <person name="Stange-Thomann N."/>
            <person name="Stavropoulos S."/>
            <person name="Stone C."/>
            <person name="Strader C."/>
            <person name="Tesfaye S."/>
            <person name="Thomson T."/>
            <person name="Thoulutsang Y."/>
            <person name="Thoulutsang D."/>
            <person name="Topham K."/>
            <person name="Topping I."/>
            <person name="Tsamla T."/>
            <person name="Vassiliev H."/>
            <person name="Vo A."/>
            <person name="Wangchuk T."/>
            <person name="Wangdi T."/>
            <person name="Weiand M."/>
            <person name="Wilkinson J."/>
            <person name="Wilson A."/>
            <person name="Yadav S."/>
            <person name="Young G."/>
            <person name="Yu Q."/>
            <person name="Zembek L."/>
            <person name="Zhong D."/>
            <person name="Zimmer A."/>
            <person name="Zwirko Z."/>
            <person name="Jaffe D.B."/>
            <person name="Alvarez P."/>
            <person name="Brockman W."/>
            <person name="Butler J."/>
            <person name="Chin C."/>
            <person name="Gnerre S."/>
            <person name="Grabherr M."/>
            <person name="Kleber M."/>
            <person name="Mauceli E."/>
            <person name="MacCallum I."/>
        </authorList>
    </citation>
    <scope>NUCLEOTIDE SEQUENCE [LARGE SCALE GENOMIC DNA]</scope>
    <source>
        <strain evidence="3">Tucson 14024-0371.13</strain>
    </source>
</reference>
<accession>B3ML68</accession>
<dbReference type="AlphaFoldDB" id="B3ML68"/>
<name>B3ML68_DROAN</name>
<dbReference type="Proteomes" id="UP000007801">
    <property type="component" value="Unassembled WGS sequence"/>
</dbReference>
<feature type="chain" id="PRO_5002793188" evidence="1">
    <location>
        <begin position="18"/>
        <end position="196"/>
    </location>
</feature>
<dbReference type="KEGG" id="dan:6497254"/>
<dbReference type="InParanoid" id="B3ML68"/>
<protein>
    <submittedName>
        <fullName evidence="2">Uncharacterized protein</fullName>
    </submittedName>
</protein>
<dbReference type="GeneID" id="6497254"/>
<dbReference type="eggNOG" id="ENOG502T8Q8">
    <property type="taxonomic scope" value="Eukaryota"/>
</dbReference>
<dbReference type="OMA" id="YAIIAQF"/>
<organism evidence="2 3">
    <name type="scientific">Drosophila ananassae</name>
    <name type="common">Fruit fly</name>
    <dbReference type="NCBI Taxonomy" id="7217"/>
    <lineage>
        <taxon>Eukaryota</taxon>
        <taxon>Metazoa</taxon>
        <taxon>Ecdysozoa</taxon>
        <taxon>Arthropoda</taxon>
        <taxon>Hexapoda</taxon>
        <taxon>Insecta</taxon>
        <taxon>Pterygota</taxon>
        <taxon>Neoptera</taxon>
        <taxon>Endopterygota</taxon>
        <taxon>Diptera</taxon>
        <taxon>Brachycera</taxon>
        <taxon>Muscomorpha</taxon>
        <taxon>Ephydroidea</taxon>
        <taxon>Drosophilidae</taxon>
        <taxon>Drosophila</taxon>
        <taxon>Sophophora</taxon>
    </lineage>
</organism>
<keyword evidence="1" id="KW-0732">Signal</keyword>
<proteinExistence type="predicted"/>
<evidence type="ECO:0000313" key="3">
    <source>
        <dbReference type="Proteomes" id="UP000007801"/>
    </source>
</evidence>
<dbReference type="PhylomeDB" id="B3ML68"/>
<sequence length="196" mass="21953">MRCLWIIAVAALSFANAAPPQSQYDIIRQFFGYLETIQDVEYHNILAMTLQFVGSMVENVPAEERGPATASLQAYVDRGRVVLQRGTGKQKNEYCDKMQELLETVKGQMTPGSNESQVIGMSLLGLLGVAAEIGEEDAKFQYKFTEGATQMKAKLSPSTISRESELFQAIDEYINSKDIQVHEALIEKVLSFRNRY</sequence>
<evidence type="ECO:0000256" key="1">
    <source>
        <dbReference type="SAM" id="SignalP"/>
    </source>
</evidence>
<dbReference type="OrthoDB" id="7854644at2759"/>
<feature type="signal peptide" evidence="1">
    <location>
        <begin position="1"/>
        <end position="17"/>
    </location>
</feature>
<keyword evidence="3" id="KW-1185">Reference proteome</keyword>
<gene>
    <name evidence="2" type="primary">Dana\GF14430</name>
    <name evidence="2" type="synonym">dana_GLEANR_15192</name>
    <name evidence="2" type="ORF">GF14430</name>
</gene>
<dbReference type="HOGENOM" id="CLU_120151_0_0_1"/>
<dbReference type="EMBL" id="CH902620">
    <property type="protein sequence ID" value="EDV31686.1"/>
    <property type="molecule type" value="Genomic_DNA"/>
</dbReference>
<evidence type="ECO:0000313" key="2">
    <source>
        <dbReference type="EMBL" id="EDV31686.1"/>
    </source>
</evidence>